<dbReference type="AlphaFoldDB" id="A0A4S8L1D5"/>
<reference evidence="1 2" key="1">
    <citation type="journal article" date="2019" name="Nat. Ecol. Evol.">
        <title>Megaphylogeny resolves global patterns of mushroom evolution.</title>
        <authorList>
            <person name="Varga T."/>
            <person name="Krizsan K."/>
            <person name="Foldi C."/>
            <person name="Dima B."/>
            <person name="Sanchez-Garcia M."/>
            <person name="Sanchez-Ramirez S."/>
            <person name="Szollosi G.J."/>
            <person name="Szarkandi J.G."/>
            <person name="Papp V."/>
            <person name="Albert L."/>
            <person name="Andreopoulos W."/>
            <person name="Angelini C."/>
            <person name="Antonin V."/>
            <person name="Barry K.W."/>
            <person name="Bougher N.L."/>
            <person name="Buchanan P."/>
            <person name="Buyck B."/>
            <person name="Bense V."/>
            <person name="Catcheside P."/>
            <person name="Chovatia M."/>
            <person name="Cooper J."/>
            <person name="Damon W."/>
            <person name="Desjardin D."/>
            <person name="Finy P."/>
            <person name="Geml J."/>
            <person name="Haridas S."/>
            <person name="Hughes K."/>
            <person name="Justo A."/>
            <person name="Karasinski D."/>
            <person name="Kautmanova I."/>
            <person name="Kiss B."/>
            <person name="Kocsube S."/>
            <person name="Kotiranta H."/>
            <person name="LaButti K.M."/>
            <person name="Lechner B.E."/>
            <person name="Liimatainen K."/>
            <person name="Lipzen A."/>
            <person name="Lukacs Z."/>
            <person name="Mihaltcheva S."/>
            <person name="Morgado L.N."/>
            <person name="Niskanen T."/>
            <person name="Noordeloos M.E."/>
            <person name="Ohm R.A."/>
            <person name="Ortiz-Santana B."/>
            <person name="Ovrebo C."/>
            <person name="Racz N."/>
            <person name="Riley R."/>
            <person name="Savchenko A."/>
            <person name="Shiryaev A."/>
            <person name="Soop K."/>
            <person name="Spirin V."/>
            <person name="Szebenyi C."/>
            <person name="Tomsovsky M."/>
            <person name="Tulloss R.E."/>
            <person name="Uehling J."/>
            <person name="Grigoriev I.V."/>
            <person name="Vagvolgyi C."/>
            <person name="Papp T."/>
            <person name="Martin F.M."/>
            <person name="Miettinen O."/>
            <person name="Hibbett D.S."/>
            <person name="Nagy L.G."/>
        </authorList>
    </citation>
    <scope>NUCLEOTIDE SEQUENCE [LARGE SCALE GENOMIC DNA]</scope>
    <source>
        <strain evidence="1 2">CBS 962.96</strain>
    </source>
</reference>
<evidence type="ECO:0000313" key="2">
    <source>
        <dbReference type="Proteomes" id="UP000297245"/>
    </source>
</evidence>
<accession>A0A4S8L1D5</accession>
<dbReference type="EMBL" id="ML179748">
    <property type="protein sequence ID" value="THU82232.1"/>
    <property type="molecule type" value="Genomic_DNA"/>
</dbReference>
<keyword evidence="2" id="KW-1185">Reference proteome</keyword>
<name>A0A4S8L1D5_DENBC</name>
<organism evidence="1 2">
    <name type="scientific">Dendrothele bispora (strain CBS 962.96)</name>
    <dbReference type="NCBI Taxonomy" id="1314807"/>
    <lineage>
        <taxon>Eukaryota</taxon>
        <taxon>Fungi</taxon>
        <taxon>Dikarya</taxon>
        <taxon>Basidiomycota</taxon>
        <taxon>Agaricomycotina</taxon>
        <taxon>Agaricomycetes</taxon>
        <taxon>Agaricomycetidae</taxon>
        <taxon>Agaricales</taxon>
        <taxon>Agaricales incertae sedis</taxon>
        <taxon>Dendrothele</taxon>
    </lineage>
</organism>
<sequence length="465" mass="52517">MAPRPDLACAVVDLSRRRMPAICTVSFARTYTHAGTIDDLLLDGWFPPEPHSYLRAGLSLRRLYITHRLEPDHTLLPNPFTIVVSAEPPEGVIDLTTGNAVIVKHAGPDFEGVQLENVLLSDLSVVSDIIRFLARNQVNNGYRHSTPSTDYQYLTIDRRHLVGVEQPALYIERIAITQSNDCQCIFCQLSVEVVLIAMEYIDIHTLTLFSATCRTHLQYARQVMFQRVRRVFSSFVESPVDSQKIHDILRDTKSIVSGPAGVTPLLPGLPSLPNRVEIFVPRNALRPWLQLFKQRPLLTSYIYCNSKLRMNGMRVERMRCVFILQNEVVVTIRESYTKSLLPLLLSQSITALVGGITHNSVFSLYPRAVSDRVGVPVFDSDTHPPWYIEGHNAQLSFNSLPVNLQPVTVGECKMAWRRSSGCHGIMSLPWGFYAEEDVTFVPELGDFLWRKSTSCDIEGCLHLDR</sequence>
<evidence type="ECO:0000313" key="1">
    <source>
        <dbReference type="EMBL" id="THU82232.1"/>
    </source>
</evidence>
<gene>
    <name evidence="1" type="ORF">K435DRAFT_872533</name>
</gene>
<proteinExistence type="predicted"/>
<protein>
    <submittedName>
        <fullName evidence="1">Uncharacterized protein</fullName>
    </submittedName>
</protein>
<dbReference type="Proteomes" id="UP000297245">
    <property type="component" value="Unassembled WGS sequence"/>
</dbReference>